<dbReference type="Bgee" id="ENSG00000049768">
    <property type="expression patterns" value="Expressed in primordial germ cell in gonad and 136 other cell types or tissues"/>
</dbReference>
<dbReference type="ExpressionAtlas" id="A0A494BZV0">
    <property type="expression patterns" value="baseline and differential"/>
</dbReference>
<feature type="compositionally biased region" description="Polar residues" evidence="1">
    <location>
        <begin position="56"/>
        <end position="70"/>
    </location>
</feature>
<feature type="region of interest" description="Disordered" evidence="1">
    <location>
        <begin position="1"/>
        <end position="71"/>
    </location>
</feature>
<dbReference type="Ensembl" id="ENST00000652559.1">
    <property type="protein sequence ID" value="ENSP00000498236.1"/>
    <property type="gene ID" value="ENSG00000049768.19"/>
</dbReference>
<reference evidence="2" key="4">
    <citation type="submission" date="2025-08" db="UniProtKB">
        <authorList>
            <consortium name="Ensembl"/>
        </authorList>
    </citation>
    <scope>IDENTIFICATION</scope>
</reference>
<evidence type="ECO:0007829" key="4">
    <source>
        <dbReference type="PeptideAtlas" id="A0A494BZV0"/>
    </source>
</evidence>
<organism evidence="2 3">
    <name type="scientific">Homo sapiens</name>
    <name type="common">Human</name>
    <dbReference type="NCBI Taxonomy" id="9606"/>
    <lineage>
        <taxon>Eukaryota</taxon>
        <taxon>Metazoa</taxon>
        <taxon>Chordata</taxon>
        <taxon>Craniata</taxon>
        <taxon>Vertebrata</taxon>
        <taxon>Euteleostomi</taxon>
        <taxon>Mammalia</taxon>
        <taxon>Eutheria</taxon>
        <taxon>Euarchontoglires</taxon>
        <taxon>Primates</taxon>
        <taxon>Haplorrhini</taxon>
        <taxon>Catarrhini</taxon>
        <taxon>Hominidae</taxon>
        <taxon>Homo</taxon>
    </lineage>
</organism>
<feature type="non-terminal residue" evidence="2">
    <location>
        <position position="154"/>
    </location>
</feature>
<dbReference type="MassIVE" id="A0A494BZV0"/>
<dbReference type="Ensembl" id="ENST00000652559.1">
    <property type="protein sequence ID" value="ENSP00000498236.1"/>
    <property type="gene ID" value="ENSG00000049768.18"/>
</dbReference>
<dbReference type="AlphaFoldDB" id="A0A494BZV0"/>
<sequence>MPNPRPGKPSAPSLALGPSPGASPSWRAAPKASDLLGARGPGGTFQGRDLRGGAHASSSSLNPMPPSQLQVHPLESPAMISLTPPTTATGVFSLKARPGLPPGINVASLEWVSREPALLCTFPNPSAPRKDSTLSAVPQSSYPLLANGVCKWPG</sequence>
<dbReference type="Antibodypedia" id="485">
    <property type="antibodies" value="2016 antibodies from 54 providers"/>
</dbReference>
<feature type="compositionally biased region" description="Low complexity" evidence="1">
    <location>
        <begin position="10"/>
        <end position="25"/>
    </location>
</feature>
<evidence type="ECO:0000313" key="3">
    <source>
        <dbReference type="Proteomes" id="UP000005640"/>
    </source>
</evidence>
<reference evidence="2 3" key="3">
    <citation type="journal article" date="2005" name="Nature">
        <title>The DNA sequence of the human X chromosome.</title>
        <authorList>
            <person name="Ross M.T."/>
            <person name="Grafham D.V."/>
            <person name="Coffey A.J."/>
            <person name="Scherer S."/>
            <person name="McLay K."/>
            <person name="Muzny D."/>
            <person name="Platzer M."/>
            <person name="Howell G.R."/>
            <person name="Burrows C."/>
            <person name="Bird C.P."/>
            <person name="Frankish A."/>
            <person name="Lovell F.L."/>
            <person name="Howe K.L."/>
            <person name="Ashurst J.L."/>
            <person name="Fulton R.S."/>
            <person name="Sudbrak R."/>
            <person name="Wen G."/>
            <person name="Jones M.C."/>
            <person name="Hurles M.E."/>
            <person name="Andrews T.D."/>
            <person name="Scott C.E."/>
            <person name="Searle S."/>
            <person name="Ramser J."/>
            <person name="Whittaker A."/>
            <person name="Deadman R."/>
            <person name="Carter N.P."/>
            <person name="Hunt S.E."/>
            <person name="Chen R."/>
            <person name="Cree A."/>
            <person name="Gunaratne P."/>
            <person name="Havlak P."/>
            <person name="Hodgson A."/>
            <person name="Metzker M.L."/>
            <person name="Richards S."/>
            <person name="Scott G."/>
            <person name="Steffen D."/>
            <person name="Sodergren E."/>
            <person name="Wheeler D.A."/>
            <person name="Worley K.C."/>
            <person name="Ainscough R."/>
            <person name="Ambrose K.D."/>
            <person name="Ansari-Lari M.A."/>
            <person name="Aradhya S."/>
            <person name="Ashwell R.I."/>
            <person name="Babbage A.K."/>
            <person name="Bagguley C.L."/>
            <person name="Ballabio A."/>
            <person name="Banerjee R."/>
            <person name="Barker G.E."/>
            <person name="Barlow K.F."/>
            <person name="Barrett I.P."/>
            <person name="Bates K.N."/>
            <person name="Beare D.M."/>
            <person name="Beasley H."/>
            <person name="Beasley O."/>
            <person name="Beck A."/>
            <person name="Bethel G."/>
            <person name="Blechschmidt K."/>
            <person name="Brady N."/>
            <person name="Bray-Allen S."/>
            <person name="Bridgeman A.M."/>
            <person name="Brown A.J."/>
            <person name="Brown M.J."/>
            <person name="Bonnin D."/>
            <person name="Bruford E.A."/>
            <person name="Buhay C."/>
            <person name="Burch P."/>
            <person name="Burford D."/>
            <person name="Burgess J."/>
            <person name="Burrill W."/>
            <person name="Burton J."/>
            <person name="Bye J.M."/>
            <person name="Carder C."/>
            <person name="Carrel L."/>
            <person name="Chako J."/>
            <person name="Chapman J.C."/>
            <person name="Chavez D."/>
            <person name="Chen E."/>
            <person name="Chen G."/>
            <person name="Chen Y."/>
            <person name="Chen Z."/>
            <person name="Chinault C."/>
            <person name="Ciccodicola A."/>
            <person name="Clark S.Y."/>
            <person name="Clarke G."/>
            <person name="Clee C.M."/>
            <person name="Clegg S."/>
            <person name="Clerc-Blankenburg K."/>
            <person name="Clifford K."/>
            <person name="Cobley V."/>
            <person name="Cole C.G."/>
            <person name="Conquer J.S."/>
            <person name="Corby N."/>
            <person name="Connor R.E."/>
            <person name="David R."/>
            <person name="Davies J."/>
            <person name="Davis C."/>
            <person name="Davis J."/>
            <person name="Delgado O."/>
            <person name="Deshazo D."/>
            <person name="Dhami P."/>
            <person name="Ding Y."/>
            <person name="Dinh H."/>
            <person name="Dodsworth S."/>
            <person name="Draper H."/>
            <person name="Dugan-Rocha S."/>
            <person name="Dunham A."/>
            <person name="Dunn M."/>
            <person name="Durbin K.J."/>
            <person name="Dutta I."/>
            <person name="Eades T."/>
            <person name="Ellwood M."/>
            <person name="Emery-Cohen A."/>
            <person name="Errington H."/>
            <person name="Evans K.L."/>
            <person name="Faulkner L."/>
            <person name="Francis F."/>
            <person name="Frankland J."/>
            <person name="Fraser A.E."/>
            <person name="Galgoczy P."/>
            <person name="Gilbert J."/>
            <person name="Gill R."/>
            <person name="Glockner G."/>
            <person name="Gregory S.G."/>
            <person name="Gribble S."/>
            <person name="Griffiths C."/>
            <person name="Grocock R."/>
            <person name="Gu Y."/>
            <person name="Gwilliam R."/>
            <person name="Hamilton C."/>
            <person name="Hart E.A."/>
            <person name="Hawes A."/>
            <person name="Heath P.D."/>
            <person name="Heitmann K."/>
            <person name="Hennig S."/>
            <person name="Hernandez J."/>
            <person name="Hinzmann B."/>
            <person name="Ho S."/>
            <person name="Hoffs M."/>
            <person name="Howden P.J."/>
            <person name="Huckle E.J."/>
            <person name="Hume J."/>
            <person name="Hunt P.J."/>
            <person name="Hunt A.R."/>
            <person name="Isherwood J."/>
            <person name="Jacob L."/>
            <person name="Johnson D."/>
            <person name="Jones S."/>
            <person name="de Jong P.J."/>
            <person name="Joseph S.S."/>
            <person name="Keenan S."/>
            <person name="Kelly S."/>
            <person name="Kershaw J.K."/>
            <person name="Khan Z."/>
            <person name="Kioschis P."/>
            <person name="Klages S."/>
            <person name="Knights A.J."/>
            <person name="Kosiura A."/>
            <person name="Kovar-Smith C."/>
            <person name="Laird G.K."/>
            <person name="Langford C."/>
            <person name="Lawlor S."/>
            <person name="Leversha M."/>
            <person name="Lewis L."/>
            <person name="Liu W."/>
            <person name="Lloyd C."/>
            <person name="Lloyd D.M."/>
            <person name="Loulseged H."/>
            <person name="Loveland J.E."/>
            <person name="Lovell J.D."/>
            <person name="Lozado R."/>
            <person name="Lu J."/>
            <person name="Lyne R."/>
            <person name="Ma J."/>
            <person name="Maheshwari M."/>
            <person name="Matthews L.H."/>
            <person name="McDowall J."/>
            <person name="McLaren S."/>
            <person name="McMurray A."/>
            <person name="Meidl P."/>
            <person name="Meitinger T."/>
            <person name="Milne S."/>
            <person name="Miner G."/>
            <person name="Mistry S.L."/>
            <person name="Morgan M."/>
            <person name="Morris S."/>
            <person name="Muller I."/>
            <person name="Mullikin J.C."/>
            <person name="Nguyen N."/>
            <person name="Nordsiek G."/>
            <person name="Nyakatura G."/>
            <person name="O'Dell C.N."/>
            <person name="Okwuonu G."/>
            <person name="Palmer S."/>
            <person name="Pandian R."/>
            <person name="Parker D."/>
            <person name="Parrish J."/>
            <person name="Pasternak S."/>
            <person name="Patel D."/>
            <person name="Pearce A.V."/>
            <person name="Pearson D.M."/>
            <person name="Pelan S.E."/>
            <person name="Perez L."/>
            <person name="Porter K.M."/>
            <person name="Ramsey Y."/>
            <person name="Reichwald K."/>
            <person name="Rhodes S."/>
            <person name="Ridler K.A."/>
            <person name="Schlessinger D."/>
            <person name="Schueler M.G."/>
            <person name="Sehra H.K."/>
            <person name="Shaw-Smith C."/>
            <person name="Shen H."/>
            <person name="Sheridan E.M."/>
            <person name="Shownkeen R."/>
            <person name="Skuce C.D."/>
            <person name="Smith M.L."/>
            <person name="Sotheran E.C."/>
            <person name="Steingruber H.E."/>
            <person name="Steward C.A."/>
            <person name="Storey R."/>
            <person name="Swann R.M."/>
            <person name="Swarbreck D."/>
            <person name="Tabor P.E."/>
            <person name="Taudien S."/>
            <person name="Taylor T."/>
            <person name="Teague B."/>
            <person name="Thomas K."/>
            <person name="Thorpe A."/>
            <person name="Timms K."/>
            <person name="Tracey A."/>
            <person name="Trevanion S."/>
            <person name="Tromans A.C."/>
            <person name="d'Urso M."/>
            <person name="Verduzco D."/>
            <person name="Villasana D."/>
            <person name="Waldron L."/>
            <person name="Wall M."/>
            <person name="Wang Q."/>
            <person name="Warren J."/>
            <person name="Warry G.L."/>
            <person name="Wei X."/>
            <person name="West A."/>
            <person name="Whitehead S.L."/>
            <person name="Whiteley M.N."/>
            <person name="Wilkinson J.E."/>
            <person name="Willey D.L."/>
            <person name="Williams G."/>
            <person name="Williams L."/>
            <person name="Williamson A."/>
            <person name="Williamson H."/>
            <person name="Wilming L."/>
            <person name="Woodmansey R.L."/>
            <person name="Wray P.W."/>
            <person name="Yen J."/>
            <person name="Zhang J."/>
            <person name="Zhou J."/>
            <person name="Zoghbi H."/>
            <person name="Zorilla S."/>
            <person name="Buck D."/>
            <person name="Reinhardt R."/>
            <person name="Poustka A."/>
            <person name="Rosenthal A."/>
            <person name="Lehrach H."/>
            <person name="Meindl A."/>
            <person name="Minx P.J."/>
            <person name="Hillier L.W."/>
            <person name="Willard H.F."/>
            <person name="Wilson R.K."/>
            <person name="Waterston R.H."/>
            <person name="Rice C.M."/>
            <person name="Vaudin M."/>
            <person name="Coulson A."/>
            <person name="Nelson D.L."/>
            <person name="Weinstock G."/>
            <person name="Sulston J.E."/>
            <person name="Durbin R."/>
            <person name="Hubbard T."/>
            <person name="Gibbs R.A."/>
            <person name="Beck S."/>
            <person name="Rogers J."/>
            <person name="Bentley D.R."/>
        </authorList>
    </citation>
    <scope>NUCLEOTIDE SEQUENCE [LARGE SCALE GENOMIC DNA]</scope>
</reference>
<dbReference type="EMBL" id="AC232271">
    <property type="status" value="NOT_ANNOTATED_CDS"/>
    <property type="molecule type" value="Genomic_DNA"/>
</dbReference>
<dbReference type="OpenTargets" id="ENSG00000049768"/>
<dbReference type="Proteomes" id="UP000005640">
    <property type="component" value="Chromosome X"/>
</dbReference>
<protein>
    <submittedName>
        <fullName evidence="2">Forkhead box P3</fullName>
    </submittedName>
</protein>
<gene>
    <name evidence="2" type="primary">FOXP3</name>
</gene>
<proteinExistence type="evidence at protein level"/>
<reference evidence="2 3" key="1">
    <citation type="journal article" date="2001" name="Nature">
        <title>Initial sequencing and analysis of the human genome.</title>
        <authorList>
            <consortium name="International Human Genome Sequencing Consortium"/>
            <person name="Lander E.S."/>
            <person name="Linton L.M."/>
            <person name="Birren B."/>
            <person name="Nusbaum C."/>
            <person name="Zody M.C."/>
            <person name="Baldwin J."/>
            <person name="Devon K."/>
            <person name="Dewar K."/>
            <person name="Doyle M."/>
            <person name="FitzHugh W."/>
            <person name="Funke R."/>
            <person name="Gage D."/>
            <person name="Harris K."/>
            <person name="Heaford A."/>
            <person name="Howland J."/>
            <person name="Kann L."/>
            <person name="Lehoczky J."/>
            <person name="LeVine R."/>
            <person name="McEwan P."/>
            <person name="McKernan K."/>
            <person name="Meldrim J."/>
            <person name="Mesirov J.P."/>
            <person name="Miranda C."/>
            <person name="Morris W."/>
            <person name="Naylor J."/>
            <person name="Raymond C."/>
            <person name="Rosetti M."/>
            <person name="Santos R."/>
            <person name="Sheridan A."/>
            <person name="Sougnez C."/>
            <person name="Stange-Thomann N."/>
            <person name="Stojanovic N."/>
            <person name="Subramanian A."/>
            <person name="Wyman D."/>
            <person name="Rogers J."/>
            <person name="Sulston J."/>
            <person name="Ainscough R."/>
            <person name="Beck S."/>
            <person name="Bentley D."/>
            <person name="Burton J."/>
            <person name="Clee C."/>
            <person name="Carter N."/>
            <person name="Coulson A."/>
            <person name="Deadman R."/>
            <person name="Deloukas P."/>
            <person name="Dunham A."/>
            <person name="Dunham I."/>
            <person name="Durbin R."/>
            <person name="French L."/>
            <person name="Grafham D."/>
            <person name="Gregory S."/>
            <person name="Hubbard T."/>
            <person name="Humphray S."/>
            <person name="Hunt A."/>
            <person name="Jones M."/>
            <person name="Lloyd C."/>
            <person name="McMurray A."/>
            <person name="Matthews L."/>
            <person name="Mercer S."/>
            <person name="Milne S."/>
            <person name="Mullikin J.C."/>
            <person name="Mungall A."/>
            <person name="Plumb R."/>
            <person name="Ross M."/>
            <person name="Shownkeen R."/>
            <person name="Sims S."/>
            <person name="Waterston R.H."/>
            <person name="Wilson R.K."/>
            <person name="Hillier L.W."/>
            <person name="McPherson J.D."/>
            <person name="Marra M.A."/>
            <person name="Mardis E.R."/>
            <person name="Fulton L.A."/>
            <person name="Chinwalla A.T."/>
            <person name="Pepin K.H."/>
            <person name="Gish W.R."/>
            <person name="Chissoe S.L."/>
            <person name="Wendl M.C."/>
            <person name="Delehaunty K.D."/>
            <person name="Miner T.L."/>
            <person name="Delehaunty A."/>
            <person name="Kramer J.B."/>
            <person name="Cook L.L."/>
            <person name="Fulton R.S."/>
            <person name="Johnson D.L."/>
            <person name="Minx P.J."/>
            <person name="Clifton S.W."/>
            <person name="Hawkins T."/>
            <person name="Branscomb E."/>
            <person name="Predki P."/>
            <person name="Richardson P."/>
            <person name="Wenning S."/>
            <person name="Slezak T."/>
            <person name="Doggett N."/>
            <person name="Cheng J.F."/>
            <person name="Olsen A."/>
            <person name="Lucas S."/>
            <person name="Elkin C."/>
            <person name="Uberbacher E."/>
            <person name="Frazier M."/>
            <person name="Gibbs R.A."/>
            <person name="Muzny D.M."/>
            <person name="Scherer S.E."/>
            <person name="Bouck J.B."/>
            <person name="Sodergren E.J."/>
            <person name="Worley K.C."/>
            <person name="Rives C.M."/>
            <person name="Gorrell J.H."/>
            <person name="Metzker M.L."/>
            <person name="Naylor S.L."/>
            <person name="Kucherlapati R.S."/>
            <person name="Nelson D.L."/>
            <person name="Weinstock G.M."/>
            <person name="Sakaki Y."/>
            <person name="Fujiyama A."/>
            <person name="Hattori M."/>
            <person name="Yada T."/>
            <person name="Toyoda A."/>
            <person name="Itoh T."/>
            <person name="Kawagoe C."/>
            <person name="Watanabe H."/>
            <person name="Totoki Y."/>
            <person name="Taylor T."/>
            <person name="Weissenbach J."/>
            <person name="Heilig R."/>
            <person name="Saurin W."/>
            <person name="Artiguenave F."/>
            <person name="Brottier P."/>
            <person name="Bruls T."/>
            <person name="Pelletier E."/>
            <person name="Robert C."/>
            <person name="Wincker P."/>
            <person name="Smith D.R."/>
            <person name="Doucette-Stamm L."/>
            <person name="Rubenfield M."/>
            <person name="Weinstock K."/>
            <person name="Lee H.M."/>
            <person name="Dubois J."/>
            <person name="Rosenthal A."/>
            <person name="Platzer M."/>
            <person name="Nyakatura G."/>
            <person name="Taudien S."/>
            <person name="Rump A."/>
            <person name="Yang H."/>
            <person name="Yu J."/>
            <person name="Wang J."/>
            <person name="Huang G."/>
            <person name="Gu J."/>
            <person name="Hood L."/>
            <person name="Rowen L."/>
            <person name="Madan A."/>
            <person name="Qin S."/>
            <person name="Davis R.W."/>
            <person name="Federspiel N.A."/>
            <person name="Abola A.P."/>
            <person name="Proctor M.J."/>
            <person name="Myers R.M."/>
            <person name="Schmutz J."/>
            <person name="Dickson M."/>
            <person name="Grimwood J."/>
            <person name="Cox D.R."/>
            <person name="Olson M.V."/>
            <person name="Kaul R."/>
            <person name="Raymond C."/>
            <person name="Shimizu N."/>
            <person name="Kawasaki K."/>
            <person name="Minoshima S."/>
            <person name="Evans G.A."/>
            <person name="Athanasiou M."/>
            <person name="Schultz R."/>
            <person name="Roe B.A."/>
            <person name="Chen F."/>
            <person name="Pan H."/>
            <person name="Ramser J."/>
            <person name="Lehrach H."/>
            <person name="Reinhardt R."/>
            <person name="McCombie W.R."/>
            <person name="de la Bastide M."/>
            <person name="Dedhia N."/>
            <person name="Blocker H."/>
            <person name="Hornischer K."/>
            <person name="Nordsiek G."/>
            <person name="Agarwala R."/>
            <person name="Aravind L."/>
            <person name="Bailey J.A."/>
            <person name="Bateman A."/>
            <person name="Batzoglou S."/>
            <person name="Birney E."/>
            <person name="Bork P."/>
            <person name="Brown D.G."/>
            <person name="Burge C.B."/>
            <person name="Cerutti L."/>
            <person name="Chen H.C."/>
            <person name="Church D."/>
            <person name="Clamp M."/>
            <person name="Copley R.R."/>
            <person name="Doerks T."/>
            <person name="Eddy S.R."/>
            <person name="Eichler E.E."/>
            <person name="Furey T.S."/>
            <person name="Galagan J."/>
            <person name="Gilbert J.G."/>
            <person name="Harmon C."/>
            <person name="Hayashizaki Y."/>
            <person name="Haussler D."/>
            <person name="Hermjakob H."/>
            <person name="Hokamp K."/>
            <person name="Jang W."/>
            <person name="Johnson L.S."/>
            <person name="Jones T.A."/>
            <person name="Kasif S."/>
            <person name="Kaspryzk A."/>
            <person name="Kennedy S."/>
            <person name="Kent W.J."/>
            <person name="Kitts P."/>
            <person name="Koonin E.V."/>
            <person name="Korf I."/>
            <person name="Kulp D."/>
            <person name="Lancet D."/>
            <person name="Lowe T.M."/>
            <person name="McLysaght A."/>
            <person name="Mikkelsen T."/>
            <person name="Moran J.V."/>
            <person name="Mulder N."/>
            <person name="Pollara V.J."/>
            <person name="Ponting C.P."/>
            <person name="Schuler G."/>
            <person name="Schultz J."/>
            <person name="Slater G."/>
            <person name="Smit A.F."/>
            <person name="Stupka E."/>
            <person name="Szustakowski J."/>
            <person name="Thierry-Mieg D."/>
            <person name="Thierry-Mieg J."/>
            <person name="Wagner L."/>
            <person name="Wallis J."/>
            <person name="Wheeler R."/>
            <person name="Williams A."/>
            <person name="Wolf Y.I."/>
            <person name="Wolfe K.H."/>
            <person name="Yang S.P."/>
            <person name="Yeh R.F."/>
            <person name="Collins F."/>
            <person name="Guyer M.S."/>
            <person name="Peterson J."/>
            <person name="Felsenfeld A."/>
            <person name="Wetterstrand K.A."/>
            <person name="Patrinos A."/>
            <person name="Morgan M.J."/>
            <person name="de Jong P."/>
            <person name="Catanese J.J."/>
            <person name="Osoegawa K."/>
            <person name="Shizuya H."/>
            <person name="Choi S."/>
            <person name="Chen Y.J."/>
        </authorList>
    </citation>
    <scope>NUCLEOTIDE SEQUENCE [LARGE SCALE GENOMIC DNA]</scope>
</reference>
<name>A0A494BZV0_HUMAN</name>
<reference evidence="2 3" key="2">
    <citation type="journal article" date="2004" name="Nature">
        <title>Finishing the euchromatic sequence of the human genome.</title>
        <authorList>
            <consortium name="International Human Genome Sequencing Consortium"/>
        </authorList>
    </citation>
    <scope>NUCLEOTIDE SEQUENCE [LARGE SCALE GENOMIC DNA]</scope>
</reference>
<dbReference type="HGNC" id="HGNC:6106">
    <property type="gene designation" value="FOXP3"/>
</dbReference>
<dbReference type="GeneTree" id="ENSGT00940000161807"/>
<keyword evidence="4" id="KW-1267">Proteomics identification</keyword>
<accession>A0A494BZV0</accession>
<evidence type="ECO:0000256" key="1">
    <source>
        <dbReference type="SAM" id="MobiDB-lite"/>
    </source>
</evidence>
<evidence type="ECO:0000313" key="2">
    <source>
        <dbReference type="Ensembl" id="ENSP00000498236.1"/>
    </source>
</evidence>
<reference evidence="2" key="5">
    <citation type="submission" date="2025-09" db="UniProtKB">
        <authorList>
            <consortium name="Ensembl"/>
        </authorList>
    </citation>
    <scope>IDENTIFICATION</scope>
</reference>
<dbReference type="VEuPathDB" id="HostDB:ENSG00000049768"/>
<keyword evidence="3" id="KW-1185">Reference proteome</keyword>
<dbReference type="OrthoDB" id="5830876at2759"/>